<evidence type="ECO:0000256" key="1">
    <source>
        <dbReference type="SAM" id="MobiDB-lite"/>
    </source>
</evidence>
<feature type="compositionally biased region" description="Basic and acidic residues" evidence="1">
    <location>
        <begin position="60"/>
        <end position="71"/>
    </location>
</feature>
<proteinExistence type="predicted"/>
<feature type="region of interest" description="Disordered" evidence="1">
    <location>
        <begin position="51"/>
        <end position="71"/>
    </location>
</feature>
<protein>
    <submittedName>
        <fullName evidence="3">Uncharacterized protein</fullName>
    </submittedName>
</protein>
<dbReference type="AlphaFoldDB" id="A0A5S6QHJ0"/>
<evidence type="ECO:0000313" key="2">
    <source>
        <dbReference type="Proteomes" id="UP000046395"/>
    </source>
</evidence>
<accession>A0A5S6QHJ0</accession>
<sequence length="71" mass="8189">MEEIIHSMGMISICDECYKHDVESWLACECEDQGFQLMNDEEVIEFVLDQAANTEEEENGKEVGERGYLKP</sequence>
<keyword evidence="2" id="KW-1185">Reference proteome</keyword>
<organism evidence="2 3">
    <name type="scientific">Trichuris muris</name>
    <name type="common">Mouse whipworm</name>
    <dbReference type="NCBI Taxonomy" id="70415"/>
    <lineage>
        <taxon>Eukaryota</taxon>
        <taxon>Metazoa</taxon>
        <taxon>Ecdysozoa</taxon>
        <taxon>Nematoda</taxon>
        <taxon>Enoplea</taxon>
        <taxon>Dorylaimia</taxon>
        <taxon>Trichinellida</taxon>
        <taxon>Trichuridae</taxon>
        <taxon>Trichuris</taxon>
    </lineage>
</organism>
<name>A0A5S6QHJ0_TRIMR</name>
<dbReference type="WBParaSite" id="TMUE_2000006654.1">
    <property type="protein sequence ID" value="TMUE_2000006654.1"/>
    <property type="gene ID" value="WBGene00299676"/>
</dbReference>
<reference evidence="3" key="1">
    <citation type="submission" date="2019-12" db="UniProtKB">
        <authorList>
            <consortium name="WormBaseParasite"/>
        </authorList>
    </citation>
    <scope>IDENTIFICATION</scope>
</reference>
<evidence type="ECO:0000313" key="3">
    <source>
        <dbReference type="WBParaSite" id="TMUE_2000006654.1"/>
    </source>
</evidence>
<dbReference type="Proteomes" id="UP000046395">
    <property type="component" value="Unassembled WGS sequence"/>
</dbReference>